<dbReference type="Pfam" id="PF13177">
    <property type="entry name" value="DNA_pol3_delta2"/>
    <property type="match status" value="1"/>
</dbReference>
<dbReference type="SUPFAM" id="SSF52540">
    <property type="entry name" value="P-loop containing nucleoside triphosphate hydrolases"/>
    <property type="match status" value="1"/>
</dbReference>
<dbReference type="Gene3D" id="3.40.50.300">
    <property type="entry name" value="P-loop containing nucleotide triphosphate hydrolases"/>
    <property type="match status" value="1"/>
</dbReference>
<organism evidence="1 2">
    <name type="scientific">Alkalilimnicola ehrlichii</name>
    <dbReference type="NCBI Taxonomy" id="351052"/>
    <lineage>
        <taxon>Bacteria</taxon>
        <taxon>Pseudomonadati</taxon>
        <taxon>Pseudomonadota</taxon>
        <taxon>Gammaproteobacteria</taxon>
        <taxon>Chromatiales</taxon>
        <taxon>Ectothiorhodospiraceae</taxon>
        <taxon>Alkalilimnicola</taxon>
    </lineage>
</organism>
<dbReference type="Proteomes" id="UP000256763">
    <property type="component" value="Unassembled WGS sequence"/>
</dbReference>
<accession>A0A3E0WLF8</accession>
<sequence>MRALPWLEPLLKQFSERRLQGRFPHALLLTGLPGVGKSWLAEQMVRLLVCEQPSEAGACGHCRGCELEAAGTHPDSRTIVPPEGKQQIRVDQIRAVSDFCSSRVNTQVSASG</sequence>
<dbReference type="InterPro" id="IPR027417">
    <property type="entry name" value="P-loop_NTPase"/>
</dbReference>
<evidence type="ECO:0000313" key="1">
    <source>
        <dbReference type="EMBL" id="RFA33792.1"/>
    </source>
</evidence>
<keyword evidence="2" id="KW-1185">Reference proteome</keyword>
<name>A0A3E0WLF8_9GAMM</name>
<evidence type="ECO:0000313" key="2">
    <source>
        <dbReference type="Proteomes" id="UP000256763"/>
    </source>
</evidence>
<gene>
    <name evidence="1" type="ORF">CAL65_16835</name>
</gene>
<dbReference type="OrthoDB" id="9811073at2"/>
<comment type="caution">
    <text evidence="1">The sequence shown here is derived from an EMBL/GenBank/DDBJ whole genome shotgun (WGS) entry which is preliminary data.</text>
</comment>
<protein>
    <recommendedName>
        <fullName evidence="3">DNA polymerase III subunit delta</fullName>
    </recommendedName>
</protein>
<proteinExistence type="predicted"/>
<dbReference type="AlphaFoldDB" id="A0A3E0WLF8"/>
<evidence type="ECO:0008006" key="3">
    <source>
        <dbReference type="Google" id="ProtNLM"/>
    </source>
</evidence>
<dbReference type="EMBL" id="NFZW01000019">
    <property type="protein sequence ID" value="RFA33792.1"/>
    <property type="molecule type" value="Genomic_DNA"/>
</dbReference>
<reference evidence="2" key="1">
    <citation type="submission" date="2017-05" db="EMBL/GenBank/DDBJ databases">
        <authorList>
            <person name="Sharma S."/>
            <person name="Sidhu C."/>
            <person name="Pinnaka A.K."/>
        </authorList>
    </citation>
    <scope>NUCLEOTIDE SEQUENCE [LARGE SCALE GENOMIC DNA]</scope>
    <source>
        <strain evidence="2">AK93</strain>
    </source>
</reference>